<evidence type="ECO:0000256" key="2">
    <source>
        <dbReference type="ARBA" id="ARBA00022448"/>
    </source>
</evidence>
<dbReference type="InterPro" id="IPR000515">
    <property type="entry name" value="MetI-like"/>
</dbReference>
<protein>
    <submittedName>
        <fullName evidence="8">ABC transporter permease</fullName>
    </submittedName>
</protein>
<comment type="subcellular location">
    <subcellularLocation>
        <location evidence="1 6">Cell membrane</location>
        <topology evidence="1 6">Multi-pass membrane protein</topology>
    </subcellularLocation>
</comment>
<dbReference type="PANTHER" id="PTHR30177">
    <property type="entry name" value="GLYCINE BETAINE/L-PROLINE TRANSPORT SYSTEM PERMEASE PROTEIN PROW"/>
    <property type="match status" value="1"/>
</dbReference>
<proteinExistence type="inferred from homology"/>
<comment type="similarity">
    <text evidence="6">Belongs to the binding-protein-dependent transport system permease family.</text>
</comment>
<dbReference type="RefSeq" id="WP_144343654.1">
    <property type="nucleotide sequence ID" value="NZ_VMBP01000004.1"/>
</dbReference>
<dbReference type="Gene3D" id="1.10.3720.10">
    <property type="entry name" value="MetI-like"/>
    <property type="match status" value="1"/>
</dbReference>
<dbReference type="CDD" id="cd06261">
    <property type="entry name" value="TM_PBP2"/>
    <property type="match status" value="1"/>
</dbReference>
<sequence>MMVEAHRHQARALAALWRVATLALVFTLGVWASTSGTLGAMMQYREDIAFLTVQHLELVAISGGIAIATGIPIGILLARRSLGLFGPVLTQLINLGTTVPTLAILALAMTVLGLGAPPAIFGLAVLTLLPIVLNTVAGLRAVPPALIEAARGMGMTNLQILLQVEIPNALFVIAAGIRTALAINVGTVPLAFLIGGGGLGELIFTGIDLMDTGLLLAGAIPTALLAVAVDFIAGQLQFWLVPRGVNPLR</sequence>
<feature type="transmembrane region" description="Helical" evidence="6">
    <location>
        <begin position="56"/>
        <end position="77"/>
    </location>
</feature>
<dbReference type="InterPro" id="IPR051204">
    <property type="entry name" value="ABC_transp_perm/SBD"/>
</dbReference>
<gene>
    <name evidence="8" type="ORF">FO470_14440</name>
</gene>
<accession>A0ABY3DPY3</accession>
<keyword evidence="3 6" id="KW-0812">Transmembrane</keyword>
<keyword evidence="2 6" id="KW-0813">Transport</keyword>
<feature type="transmembrane region" description="Helical" evidence="6">
    <location>
        <begin position="214"/>
        <end position="240"/>
    </location>
</feature>
<feature type="transmembrane region" description="Helical" evidence="6">
    <location>
        <begin position="187"/>
        <end position="207"/>
    </location>
</feature>
<dbReference type="PANTHER" id="PTHR30177:SF4">
    <property type="entry name" value="OSMOPROTECTANT IMPORT PERMEASE PROTEIN OSMW"/>
    <property type="match status" value="1"/>
</dbReference>
<evidence type="ECO:0000256" key="3">
    <source>
        <dbReference type="ARBA" id="ARBA00022692"/>
    </source>
</evidence>
<evidence type="ECO:0000259" key="7">
    <source>
        <dbReference type="PROSITE" id="PS50928"/>
    </source>
</evidence>
<dbReference type="EMBL" id="VMBP01000004">
    <property type="protein sequence ID" value="TSJ61658.1"/>
    <property type="molecule type" value="Genomic_DNA"/>
</dbReference>
<evidence type="ECO:0000313" key="8">
    <source>
        <dbReference type="EMBL" id="TSJ61658.1"/>
    </source>
</evidence>
<feature type="domain" description="ABC transmembrane type-1" evidence="7">
    <location>
        <begin position="52"/>
        <end position="233"/>
    </location>
</feature>
<organism evidence="8 9">
    <name type="scientific">Ancylobacter moscoviensis</name>
    <dbReference type="NCBI Taxonomy" id="2597768"/>
    <lineage>
        <taxon>Bacteria</taxon>
        <taxon>Pseudomonadati</taxon>
        <taxon>Pseudomonadota</taxon>
        <taxon>Alphaproteobacteria</taxon>
        <taxon>Hyphomicrobiales</taxon>
        <taxon>Xanthobacteraceae</taxon>
        <taxon>Ancylobacter</taxon>
    </lineage>
</organism>
<dbReference type="Proteomes" id="UP000315321">
    <property type="component" value="Unassembled WGS sequence"/>
</dbReference>
<name>A0ABY3DPY3_9HYPH</name>
<reference evidence="8 9" key="1">
    <citation type="submission" date="2019-07" db="EMBL/GenBank/DDBJ databases">
        <authorList>
            <person name="Grouzdev D.S."/>
        </authorList>
    </citation>
    <scope>NUCLEOTIDE SEQUENCE [LARGE SCALE GENOMIC DNA]</scope>
    <source>
        <strain evidence="8 9">3C</strain>
    </source>
</reference>
<evidence type="ECO:0000256" key="4">
    <source>
        <dbReference type="ARBA" id="ARBA00022989"/>
    </source>
</evidence>
<evidence type="ECO:0000256" key="6">
    <source>
        <dbReference type="RuleBase" id="RU363032"/>
    </source>
</evidence>
<dbReference type="PROSITE" id="PS50928">
    <property type="entry name" value="ABC_TM1"/>
    <property type="match status" value="1"/>
</dbReference>
<feature type="transmembrane region" description="Helical" evidence="6">
    <location>
        <begin position="89"/>
        <end position="113"/>
    </location>
</feature>
<dbReference type="SUPFAM" id="SSF161098">
    <property type="entry name" value="MetI-like"/>
    <property type="match status" value="1"/>
</dbReference>
<evidence type="ECO:0000256" key="1">
    <source>
        <dbReference type="ARBA" id="ARBA00004651"/>
    </source>
</evidence>
<evidence type="ECO:0000256" key="5">
    <source>
        <dbReference type="ARBA" id="ARBA00023136"/>
    </source>
</evidence>
<comment type="caution">
    <text evidence="8">The sequence shown here is derived from an EMBL/GenBank/DDBJ whole genome shotgun (WGS) entry which is preliminary data.</text>
</comment>
<keyword evidence="5 6" id="KW-0472">Membrane</keyword>
<dbReference type="InterPro" id="IPR035906">
    <property type="entry name" value="MetI-like_sf"/>
</dbReference>
<evidence type="ECO:0000313" key="9">
    <source>
        <dbReference type="Proteomes" id="UP000315321"/>
    </source>
</evidence>
<keyword evidence="9" id="KW-1185">Reference proteome</keyword>
<keyword evidence="4 6" id="KW-1133">Transmembrane helix</keyword>
<feature type="transmembrane region" description="Helical" evidence="6">
    <location>
        <begin position="119"/>
        <end position="139"/>
    </location>
</feature>
<dbReference type="Pfam" id="PF00528">
    <property type="entry name" value="BPD_transp_1"/>
    <property type="match status" value="1"/>
</dbReference>